<dbReference type="RefSeq" id="WP_148064652.1">
    <property type="nucleotide sequence ID" value="NZ_VRYZ01000005.1"/>
</dbReference>
<dbReference type="Gene3D" id="3.30.70.270">
    <property type="match status" value="1"/>
</dbReference>
<dbReference type="GO" id="GO:0003824">
    <property type="term" value="F:catalytic activity"/>
    <property type="evidence" value="ECO:0007669"/>
    <property type="project" value="UniProtKB-ARBA"/>
</dbReference>
<evidence type="ECO:0000313" key="9">
    <source>
        <dbReference type="Proteomes" id="UP000321933"/>
    </source>
</evidence>
<accession>A0A5C8ZR66</accession>
<organism evidence="8 9">
    <name type="scientific">Parahaliea aestuarii</name>
    <dbReference type="NCBI Taxonomy" id="1852021"/>
    <lineage>
        <taxon>Bacteria</taxon>
        <taxon>Pseudomonadati</taxon>
        <taxon>Pseudomonadota</taxon>
        <taxon>Gammaproteobacteria</taxon>
        <taxon>Cellvibrionales</taxon>
        <taxon>Halieaceae</taxon>
        <taxon>Parahaliea</taxon>
    </lineage>
</organism>
<dbReference type="InterPro" id="IPR052163">
    <property type="entry name" value="DGC-Regulatory_Protein"/>
</dbReference>
<dbReference type="Pfam" id="PF00990">
    <property type="entry name" value="GGDEF"/>
    <property type="match status" value="1"/>
</dbReference>
<evidence type="ECO:0000259" key="6">
    <source>
        <dbReference type="PROSITE" id="PS50839"/>
    </source>
</evidence>
<dbReference type="AlphaFoldDB" id="A0A5C8ZR66"/>
<dbReference type="CDD" id="cd01949">
    <property type="entry name" value="GGDEF"/>
    <property type="match status" value="1"/>
</dbReference>
<dbReference type="OrthoDB" id="9812260at2"/>
<evidence type="ECO:0000259" key="7">
    <source>
        <dbReference type="PROSITE" id="PS50887"/>
    </source>
</evidence>
<dbReference type="GO" id="GO:0007165">
    <property type="term" value="P:signal transduction"/>
    <property type="evidence" value="ECO:0007669"/>
    <property type="project" value="UniProtKB-ARBA"/>
</dbReference>
<dbReference type="InterPro" id="IPR006189">
    <property type="entry name" value="CHASE_dom"/>
</dbReference>
<proteinExistence type="predicted"/>
<dbReference type="SMART" id="SM01079">
    <property type="entry name" value="CHASE"/>
    <property type="match status" value="1"/>
</dbReference>
<keyword evidence="4 5" id="KW-0472">Membrane</keyword>
<dbReference type="PROSITE" id="PS50887">
    <property type="entry name" value="GGDEF"/>
    <property type="match status" value="1"/>
</dbReference>
<dbReference type="GO" id="GO:0016020">
    <property type="term" value="C:membrane"/>
    <property type="evidence" value="ECO:0007669"/>
    <property type="project" value="UniProtKB-SubCell"/>
</dbReference>
<comment type="caution">
    <text evidence="8">The sequence shown here is derived from an EMBL/GenBank/DDBJ whole genome shotgun (WGS) entry which is preliminary data.</text>
</comment>
<dbReference type="Gene3D" id="3.30.450.350">
    <property type="entry name" value="CHASE domain"/>
    <property type="match status" value="1"/>
</dbReference>
<sequence length="456" mass="50767">MATALTKRNKAAIGLGILALIGFGIYAEESFVRLFRERAIDLEREQAHQAIALARARLEAEMLRNTYLSDSLASFITMDPELSENRWKTVAEKLFEKSTTLRSVGIAPGDVISQIYPIEGNEKALGLDFRTVPEQMRSIQRARESEDVYIAGPVQLVQGGDALIARFPIFRDFPYNQNYWGSVSVVMGFQSIVEASGLAAIEGASVALRRADIESGEPVLIYGDESVFAAPDIELPVNTPSDVWQLAARYHDSDTPGLRGAVAFIRGIALAVTALIITSILLLFRAYRLSRNAALIDELTHIPNRRFVMAHLHRLISGGSRPAHFTLLLIDLNRFKEVNDNLGHEAGDALLVHVSRHLQQAVRTADIVARLGGDEFIVILHRVSEKPQAEAIVEKIRAHMHSSTLFWHGEKIQPSVSIGYALCYGQDTSVKELLARADEMMYRSKRERLEVISSWR</sequence>
<dbReference type="PANTHER" id="PTHR46663">
    <property type="entry name" value="DIGUANYLATE CYCLASE DGCT-RELATED"/>
    <property type="match status" value="1"/>
</dbReference>
<evidence type="ECO:0000313" key="8">
    <source>
        <dbReference type="EMBL" id="TXS90996.1"/>
    </source>
</evidence>
<dbReference type="NCBIfam" id="TIGR00254">
    <property type="entry name" value="GGDEF"/>
    <property type="match status" value="1"/>
</dbReference>
<dbReference type="SMART" id="SM00267">
    <property type="entry name" value="GGDEF"/>
    <property type="match status" value="1"/>
</dbReference>
<evidence type="ECO:0000256" key="5">
    <source>
        <dbReference type="SAM" id="Phobius"/>
    </source>
</evidence>
<keyword evidence="9" id="KW-1185">Reference proteome</keyword>
<evidence type="ECO:0000256" key="2">
    <source>
        <dbReference type="ARBA" id="ARBA00022692"/>
    </source>
</evidence>
<dbReference type="PANTHER" id="PTHR46663:SF2">
    <property type="entry name" value="GGDEF DOMAIN-CONTAINING PROTEIN"/>
    <property type="match status" value="1"/>
</dbReference>
<feature type="domain" description="CHASE" evidence="6">
    <location>
        <begin position="111"/>
        <end position="247"/>
    </location>
</feature>
<keyword evidence="2 5" id="KW-0812">Transmembrane</keyword>
<dbReference type="InterPro" id="IPR043128">
    <property type="entry name" value="Rev_trsase/Diguanyl_cyclase"/>
</dbReference>
<dbReference type="InterPro" id="IPR042240">
    <property type="entry name" value="CHASE_sf"/>
</dbReference>
<evidence type="ECO:0000256" key="3">
    <source>
        <dbReference type="ARBA" id="ARBA00022989"/>
    </source>
</evidence>
<reference evidence="8 9" key="1">
    <citation type="submission" date="2019-08" db="EMBL/GenBank/DDBJ databases">
        <title>Parahaliea maris sp. nov., isolated from the surface seawater.</title>
        <authorList>
            <person name="Liu Y."/>
        </authorList>
    </citation>
    <scope>NUCLEOTIDE SEQUENCE [LARGE SCALE GENOMIC DNA]</scope>
    <source>
        <strain evidence="8 9">S2-26</strain>
    </source>
</reference>
<gene>
    <name evidence="8" type="ORF">FVW59_12335</name>
</gene>
<evidence type="ECO:0000256" key="4">
    <source>
        <dbReference type="ARBA" id="ARBA00023136"/>
    </source>
</evidence>
<dbReference type="Proteomes" id="UP000321933">
    <property type="component" value="Unassembled WGS sequence"/>
</dbReference>
<dbReference type="SUPFAM" id="SSF55073">
    <property type="entry name" value="Nucleotide cyclase"/>
    <property type="match status" value="1"/>
</dbReference>
<keyword evidence="3 5" id="KW-1133">Transmembrane helix</keyword>
<protein>
    <submittedName>
        <fullName evidence="8">Sensor domain-containing diguanylate cyclase</fullName>
    </submittedName>
</protein>
<dbReference type="EMBL" id="VRYZ01000005">
    <property type="protein sequence ID" value="TXS90996.1"/>
    <property type="molecule type" value="Genomic_DNA"/>
</dbReference>
<dbReference type="InterPro" id="IPR000160">
    <property type="entry name" value="GGDEF_dom"/>
</dbReference>
<name>A0A5C8ZR66_9GAMM</name>
<feature type="transmembrane region" description="Helical" evidence="5">
    <location>
        <begin position="263"/>
        <end position="284"/>
    </location>
</feature>
<dbReference type="PROSITE" id="PS50839">
    <property type="entry name" value="CHASE"/>
    <property type="match status" value="1"/>
</dbReference>
<evidence type="ECO:0000256" key="1">
    <source>
        <dbReference type="ARBA" id="ARBA00004370"/>
    </source>
</evidence>
<comment type="subcellular location">
    <subcellularLocation>
        <location evidence="1">Membrane</location>
    </subcellularLocation>
</comment>
<feature type="domain" description="GGDEF" evidence="7">
    <location>
        <begin position="323"/>
        <end position="456"/>
    </location>
</feature>
<dbReference type="InterPro" id="IPR029787">
    <property type="entry name" value="Nucleotide_cyclase"/>
</dbReference>
<dbReference type="Pfam" id="PF03924">
    <property type="entry name" value="CHASE"/>
    <property type="match status" value="1"/>
</dbReference>